<dbReference type="GO" id="GO:0030145">
    <property type="term" value="F:manganese ion binding"/>
    <property type="evidence" value="ECO:0000318"/>
    <property type="project" value="GO_Central"/>
</dbReference>
<dbReference type="InterPro" id="IPR005995">
    <property type="entry name" value="Pgm_bpd_ind"/>
</dbReference>
<evidence type="ECO:0000256" key="8">
    <source>
        <dbReference type="ARBA" id="ARBA00023235"/>
    </source>
</evidence>
<evidence type="ECO:0000256" key="1">
    <source>
        <dbReference type="ARBA" id="ARBA00001936"/>
    </source>
</evidence>
<evidence type="ECO:0000256" key="5">
    <source>
        <dbReference type="ARBA" id="ARBA00022723"/>
    </source>
</evidence>
<dbReference type="AlphaFoldDB" id="A8BJ46"/>
<dbReference type="EMBL" id="AACB03000001">
    <property type="protein sequence ID" value="KAE8304879.1"/>
    <property type="molecule type" value="Genomic_DNA"/>
</dbReference>
<proteinExistence type="inferred from homology"/>
<evidence type="ECO:0000256" key="7">
    <source>
        <dbReference type="ARBA" id="ARBA00023211"/>
    </source>
</evidence>
<name>A8BJ46_GIAIC</name>
<dbReference type="EC" id="5.4.2.12" evidence="4"/>
<dbReference type="Proteomes" id="UP000001548">
    <property type="component" value="Unassembled WGS sequence"/>
</dbReference>
<keyword evidence="10" id="KW-1185">Reference proteome</keyword>
<dbReference type="RefSeq" id="XP_001706738.1">
    <property type="nucleotide sequence ID" value="XM_001706686.1"/>
</dbReference>
<comment type="pathway">
    <text evidence="2">Carbohydrate degradation; glycolysis; pyruvate from D-glyceraldehyde 3-phosphate: step 3/5.</text>
</comment>
<evidence type="ECO:0000256" key="3">
    <source>
        <dbReference type="ARBA" id="ARBA00008819"/>
    </source>
</evidence>
<dbReference type="PANTHER" id="PTHR31637:SF0">
    <property type="entry name" value="2,3-BISPHOSPHOGLYCERATE-INDEPENDENT PHOSPHOGLYCERATE MUTASE"/>
    <property type="match status" value="1"/>
</dbReference>
<organism evidence="9 10">
    <name type="scientific">Giardia intestinalis (strain ATCC 50803 / WB clone C6)</name>
    <name type="common">Giardia lamblia</name>
    <dbReference type="NCBI Taxonomy" id="184922"/>
    <lineage>
        <taxon>Eukaryota</taxon>
        <taxon>Metamonada</taxon>
        <taxon>Diplomonadida</taxon>
        <taxon>Hexamitidae</taxon>
        <taxon>Giardiinae</taxon>
        <taxon>Giardia</taxon>
    </lineage>
</organism>
<reference evidence="9 10" key="1">
    <citation type="journal article" date="2007" name="Science">
        <title>Genomic minimalism in the early diverging intestinal parasite Giardia lamblia.</title>
        <authorList>
            <person name="Morrison H.G."/>
            <person name="McArthur A.G."/>
            <person name="Gillin F.D."/>
            <person name="Aley S.B."/>
            <person name="Adam R.D."/>
            <person name="Olsen G.J."/>
            <person name="Best A.A."/>
            <person name="Cande W.Z."/>
            <person name="Chen F."/>
            <person name="Cipriano M.J."/>
            <person name="Davids B.J."/>
            <person name="Dawson S.C."/>
            <person name="Elmendorf H.G."/>
            <person name="Hehl A.B."/>
            <person name="Holder M.E."/>
            <person name="Huse S.M."/>
            <person name="Kim U.U."/>
            <person name="Lasek-Nesselquist E."/>
            <person name="Manning G."/>
            <person name="Nigam A."/>
            <person name="Nixon J.E."/>
            <person name="Palm D."/>
            <person name="Passamaneck N.E."/>
            <person name="Prabhu A."/>
            <person name="Reich C.I."/>
            <person name="Reiner D.S."/>
            <person name="Samuelson J."/>
            <person name="Svard S.G."/>
            <person name="Sogin M.L."/>
        </authorList>
    </citation>
    <scope>NUCLEOTIDE SEQUENCE [LARGE SCALE GENOMIC DNA]</scope>
    <source>
        <strain evidence="9 10">WB C6</strain>
    </source>
</reference>
<dbReference type="OMA" id="FMDGRDT"/>
<keyword evidence="8" id="KW-0413">Isomerase</keyword>
<dbReference type="SUPFAM" id="SSF53649">
    <property type="entry name" value="Alkaline phosphatase-like"/>
    <property type="match status" value="1"/>
</dbReference>
<sequence length="589" mass="65091">MSPGRKQLASHPFIKKGRRPVVLCIVDGMGYGRVKEADAVKAAYTPFLDMFHAKYPNTQLYAHGTYVGLPDDTDMGNSEVGHNCIGCGRVVAQGAKLVNMSLESGEMFREGSVWRKCVTQVTAKNSTLHFLGLFSDGNVHSHINHLFSMLKRAKQDGIKQVRLHLLFDGRDVGETSGMSYIEKLDELLKTLNGADFNCVVASGGGRMVTTMDRYFANWDIVERGYLAHIYGYSVHGNYYDSIANAYTALRNKGAIDQNLEEFVINDADGKPVGAVGDNDAFVLYNFRGDRAIEISQAMDALAGGDTAAFKDFNLCFDLSGIQRKYGAPNVKISLPSKIAAPKNILYVGMMLYDGDLHLPKNYLVSPPNISDTLDDYLTSAGLSCYAISETQKYGHVTYFFNGNRSEKFSEELDTYEEIPSDKDIEFSKAPWMRAHEITVMTERAIRGLTKRKHDFIRLNYPNPDMVGHCGDFEMARVAVECVDVCLGRLYKAVCDVGGCMVIIADHGNSDEMYEIVKGAVKLDSKGNKVVKTSHSLNPVPCIIIDKSSDVLEYKRELRSGKGLSSVAATILNLLGFEKPADYDDGVLVF</sequence>
<dbReference type="Pfam" id="PF06415">
    <property type="entry name" value="iPGM_N"/>
    <property type="match status" value="1"/>
</dbReference>
<keyword evidence="6" id="KW-0324">Glycolysis</keyword>
<dbReference type="GO" id="GO:0005975">
    <property type="term" value="P:carbohydrate metabolic process"/>
    <property type="evidence" value="ECO:0000318"/>
    <property type="project" value="GO_Central"/>
</dbReference>
<evidence type="ECO:0000313" key="10">
    <source>
        <dbReference type="Proteomes" id="UP000001548"/>
    </source>
</evidence>
<dbReference type="InterPro" id="IPR011258">
    <property type="entry name" value="BPG-indep_PGM_N"/>
</dbReference>
<dbReference type="Gene3D" id="3.40.720.10">
    <property type="entry name" value="Alkaline Phosphatase, subunit A"/>
    <property type="match status" value="1"/>
</dbReference>
<dbReference type="UniPathway" id="UPA00109">
    <property type="reaction ID" value="UER00186"/>
</dbReference>
<dbReference type="InterPro" id="IPR036646">
    <property type="entry name" value="PGAM_B_sf"/>
</dbReference>
<protein>
    <recommendedName>
        <fullName evidence="4">phosphoglycerate mutase (2,3-diphosphoglycerate-independent)</fullName>
        <ecNumber evidence="4">5.4.2.12</ecNumber>
    </recommendedName>
</protein>
<dbReference type="SUPFAM" id="SSF64158">
    <property type="entry name" value="2,3-Bisphosphoglycerate-independent phosphoglycerate mutase, substrate-binding domain"/>
    <property type="match status" value="1"/>
</dbReference>
<dbReference type="STRING" id="184922.A8BJ46"/>
<dbReference type="PANTHER" id="PTHR31637">
    <property type="entry name" value="2,3-BISPHOSPHOGLYCERATE-INDEPENDENT PHOSPHOGLYCERATE MUTASE"/>
    <property type="match status" value="1"/>
</dbReference>
<comment type="similarity">
    <text evidence="3">Belongs to the BPG-independent phosphoglycerate mutase family.</text>
</comment>
<keyword evidence="7" id="KW-0464">Manganese</keyword>
<accession>A8BJ46</accession>
<dbReference type="GO" id="GO:0004619">
    <property type="term" value="F:phosphoglycerate mutase activity"/>
    <property type="evidence" value="ECO:0000318"/>
    <property type="project" value="GO_Central"/>
</dbReference>
<comment type="cofactor">
    <cofactor evidence="1">
        <name>Mn(2+)</name>
        <dbReference type="ChEBI" id="CHEBI:29035"/>
    </cofactor>
</comment>
<dbReference type="KEGG" id="gla:GL50803_008822"/>
<dbReference type="GO" id="GO:0006007">
    <property type="term" value="P:glucose catabolic process"/>
    <property type="evidence" value="ECO:0007669"/>
    <property type="project" value="InterPro"/>
</dbReference>
<dbReference type="GO" id="GO:0005737">
    <property type="term" value="C:cytoplasm"/>
    <property type="evidence" value="ECO:0007669"/>
    <property type="project" value="InterPro"/>
</dbReference>
<comment type="caution">
    <text evidence="9">The sequence shown here is derived from an EMBL/GenBank/DDBJ whole genome shotgun (WGS) entry which is preliminary data.</text>
</comment>
<gene>
    <name evidence="9" type="ORF">GL50803_008822</name>
</gene>
<evidence type="ECO:0000256" key="2">
    <source>
        <dbReference type="ARBA" id="ARBA00004798"/>
    </source>
</evidence>
<dbReference type="Pfam" id="PF01676">
    <property type="entry name" value="Metalloenzyme"/>
    <property type="match status" value="1"/>
</dbReference>
<dbReference type="GeneID" id="5699632"/>
<dbReference type="InterPro" id="IPR017850">
    <property type="entry name" value="Alkaline_phosphatase_core_sf"/>
</dbReference>
<evidence type="ECO:0000256" key="6">
    <source>
        <dbReference type="ARBA" id="ARBA00023152"/>
    </source>
</evidence>
<dbReference type="FunFam" id="3.40.1450.10:FF:000002">
    <property type="entry name" value="2,3-bisphosphoglycerate-independent phosphoglycerate mutase"/>
    <property type="match status" value="1"/>
</dbReference>
<evidence type="ECO:0000256" key="4">
    <source>
        <dbReference type="ARBA" id="ARBA00012026"/>
    </source>
</evidence>
<dbReference type="GO" id="GO:0006096">
    <property type="term" value="P:glycolytic process"/>
    <property type="evidence" value="ECO:0007669"/>
    <property type="project" value="UniProtKB-UniPathway"/>
</dbReference>
<dbReference type="HOGENOM" id="CLU_026099_3_1_1"/>
<dbReference type="CDD" id="cd16010">
    <property type="entry name" value="iPGM"/>
    <property type="match status" value="1"/>
</dbReference>
<evidence type="ECO:0000313" key="9">
    <source>
        <dbReference type="EMBL" id="KAE8304879.1"/>
    </source>
</evidence>
<dbReference type="InterPro" id="IPR006124">
    <property type="entry name" value="Metalloenzyme"/>
</dbReference>
<keyword evidence="5" id="KW-0479">Metal-binding</keyword>
<dbReference type="VEuPathDB" id="GiardiaDB:GL50803_8822"/>
<dbReference type="Gene3D" id="3.40.1450.10">
    <property type="entry name" value="BPG-independent phosphoglycerate mutase, domain B"/>
    <property type="match status" value="1"/>
</dbReference>